<dbReference type="Pfam" id="PF01619">
    <property type="entry name" value="Pro_dh"/>
    <property type="match status" value="1"/>
</dbReference>
<dbReference type="GO" id="GO:0004657">
    <property type="term" value="F:proline dehydrogenase activity"/>
    <property type="evidence" value="ECO:0007669"/>
    <property type="project" value="UniProtKB-EC"/>
</dbReference>
<proteinExistence type="inferred from homology"/>
<protein>
    <recommendedName>
        <fullName evidence="2 5">Proline dehydrogenase</fullName>
        <ecNumber evidence="2 5">1.5.5.2</ecNumber>
    </recommendedName>
</protein>
<dbReference type="EMBL" id="PQXI01000096">
    <property type="protein sequence ID" value="TGO24730.1"/>
    <property type="molecule type" value="Genomic_DNA"/>
</dbReference>
<dbReference type="SUPFAM" id="SSF51730">
    <property type="entry name" value="FAD-linked oxidoreductase"/>
    <property type="match status" value="2"/>
</dbReference>
<evidence type="ECO:0000256" key="3">
    <source>
        <dbReference type="ARBA" id="ARBA00023002"/>
    </source>
</evidence>
<dbReference type="InterPro" id="IPR029041">
    <property type="entry name" value="FAD-linked_oxidoreductase-like"/>
</dbReference>
<dbReference type="GO" id="GO:0005739">
    <property type="term" value="C:mitochondrion"/>
    <property type="evidence" value="ECO:0007669"/>
    <property type="project" value="TreeGrafter"/>
</dbReference>
<evidence type="ECO:0000256" key="6">
    <source>
        <dbReference type="SAM" id="MobiDB-lite"/>
    </source>
</evidence>
<keyword evidence="9" id="KW-1185">Reference proteome</keyword>
<feature type="region of interest" description="Disordered" evidence="6">
    <location>
        <begin position="30"/>
        <end position="51"/>
    </location>
</feature>
<reference evidence="8 9" key="1">
    <citation type="submission" date="2017-12" db="EMBL/GenBank/DDBJ databases">
        <title>Comparative genomics of Botrytis spp.</title>
        <authorList>
            <person name="Valero-Jimenez C.A."/>
            <person name="Tapia P."/>
            <person name="Veloso J."/>
            <person name="Silva-Moreno E."/>
            <person name="Staats M."/>
            <person name="Valdes J.H."/>
            <person name="Van Kan J.A.L."/>
        </authorList>
    </citation>
    <scope>NUCLEOTIDE SEQUENCE [LARGE SCALE GENOMIC DNA]</scope>
    <source>
        <strain evidence="8 9">Bp0003</strain>
    </source>
</reference>
<dbReference type="AlphaFoldDB" id="A0A4Z1FMF7"/>
<evidence type="ECO:0000256" key="1">
    <source>
        <dbReference type="ARBA" id="ARBA00005869"/>
    </source>
</evidence>
<keyword evidence="3 5" id="KW-0560">Oxidoreductase</keyword>
<dbReference type="Proteomes" id="UP000297910">
    <property type="component" value="Unassembled WGS sequence"/>
</dbReference>
<name>A0A4Z1FMF7_9HELO</name>
<comment type="function">
    <text evidence="5">Converts proline to delta-1-pyrroline-5-carboxylate.</text>
</comment>
<gene>
    <name evidence="8" type="ORF">BPAE_0096g00360</name>
</gene>
<keyword evidence="5" id="KW-0285">Flavoprotein</keyword>
<comment type="caution">
    <text evidence="8">The sequence shown here is derived from an EMBL/GenBank/DDBJ whole genome shotgun (WGS) entry which is preliminary data.</text>
</comment>
<feature type="domain" description="Proline dehydrogenase" evidence="7">
    <location>
        <begin position="220"/>
        <end position="516"/>
    </location>
</feature>
<evidence type="ECO:0000259" key="7">
    <source>
        <dbReference type="Pfam" id="PF01619"/>
    </source>
</evidence>
<evidence type="ECO:0000256" key="4">
    <source>
        <dbReference type="ARBA" id="ARBA00023062"/>
    </source>
</evidence>
<dbReference type="InterPro" id="IPR002872">
    <property type="entry name" value="Proline_DH_dom"/>
</dbReference>
<accession>A0A4Z1FMF7</accession>
<evidence type="ECO:0000313" key="9">
    <source>
        <dbReference type="Proteomes" id="UP000297910"/>
    </source>
</evidence>
<dbReference type="GO" id="GO:0010133">
    <property type="term" value="P:L-proline catabolic process to L-glutamate"/>
    <property type="evidence" value="ECO:0007669"/>
    <property type="project" value="TreeGrafter"/>
</dbReference>
<dbReference type="PANTHER" id="PTHR13914:SF30">
    <property type="entry name" value="PROLINE DEHYDROGENASE"/>
    <property type="match status" value="1"/>
</dbReference>
<organism evidence="8 9">
    <name type="scientific">Botrytis paeoniae</name>
    <dbReference type="NCBI Taxonomy" id="278948"/>
    <lineage>
        <taxon>Eukaryota</taxon>
        <taxon>Fungi</taxon>
        <taxon>Dikarya</taxon>
        <taxon>Ascomycota</taxon>
        <taxon>Pezizomycotina</taxon>
        <taxon>Leotiomycetes</taxon>
        <taxon>Helotiales</taxon>
        <taxon>Sclerotiniaceae</taxon>
        <taxon>Botrytis</taxon>
    </lineage>
</organism>
<evidence type="ECO:0000313" key="8">
    <source>
        <dbReference type="EMBL" id="TGO24730.1"/>
    </source>
</evidence>
<dbReference type="Gene3D" id="3.20.20.220">
    <property type="match status" value="1"/>
</dbReference>
<dbReference type="InterPro" id="IPR015659">
    <property type="entry name" value="Proline_oxidase"/>
</dbReference>
<comment type="cofactor">
    <cofactor evidence="5">
        <name>FAD</name>
        <dbReference type="ChEBI" id="CHEBI:57692"/>
    </cofactor>
</comment>
<dbReference type="FunFam" id="3.20.20.220:FF:000013">
    <property type="entry name" value="Proline dehydrogenase"/>
    <property type="match status" value="1"/>
</dbReference>
<dbReference type="GO" id="GO:0071949">
    <property type="term" value="F:FAD binding"/>
    <property type="evidence" value="ECO:0007669"/>
    <property type="project" value="TreeGrafter"/>
</dbReference>
<evidence type="ECO:0000256" key="2">
    <source>
        <dbReference type="ARBA" id="ARBA00012695"/>
    </source>
</evidence>
<keyword evidence="4 5" id="KW-0642">Proline metabolism</keyword>
<comment type="similarity">
    <text evidence="1 5">Belongs to the proline oxidase family.</text>
</comment>
<dbReference type="EC" id="1.5.5.2" evidence="2 5"/>
<feature type="compositionally biased region" description="Polar residues" evidence="6">
    <location>
        <begin position="30"/>
        <end position="47"/>
    </location>
</feature>
<keyword evidence="5" id="KW-0274">FAD</keyword>
<comment type="catalytic activity">
    <reaction evidence="5">
        <text>L-proline + a quinone = (S)-1-pyrroline-5-carboxylate + a quinol + H(+)</text>
        <dbReference type="Rhea" id="RHEA:23784"/>
        <dbReference type="ChEBI" id="CHEBI:15378"/>
        <dbReference type="ChEBI" id="CHEBI:17388"/>
        <dbReference type="ChEBI" id="CHEBI:24646"/>
        <dbReference type="ChEBI" id="CHEBI:60039"/>
        <dbReference type="ChEBI" id="CHEBI:132124"/>
        <dbReference type="EC" id="1.5.5.2"/>
    </reaction>
</comment>
<dbReference type="PANTHER" id="PTHR13914">
    <property type="entry name" value="PROLINE OXIDASE"/>
    <property type="match status" value="1"/>
</dbReference>
<sequence>MSNLISRKALLCSRRPFLIAPSNYRRLSSRTSPLQSTYTGNPTSASSAAADVLHPIQSDSKSTSKSATMPKISPLSILPLSNVVRSLVINTISSSPSEAKKPPRQWLPDGQRSLLLAPSLKIMTILAHSQNPILSPDRNPVLRFFLKNTFYKQFCAGETHAEVQKTVRGIKDLGFKGVFLCYAREVEKSPGANIDVEKCVKNEVLPWAEGTLATVRLAGPGDFVSIKVTGAGSLALQALEAKGVCHDTLKQAIDDICALGAERGVKLAFDAEHAAVQAGIDLWTLKYMKRYNKPGKGGAVIYGTYQAYLKACPQVVANHMAIAQKENFTLGVKLVRGAYMGSDPRELIHDTKRETDECYDGIAEALIRQSPNAILKPENGEEKIFQAVDLVLAGHNLESVRKAQVIRTEQAEKDEDRIELCYAQLQGMADEVSCELVAEGKLAESMNSSNAQDSKVTVHGGINELIGGTKGGKDQLDLKTDIPKAYKYLTWGTTGECMKYLLRRAYENRDAVGRTREGRNEMGRELVRRVKGIFGA</sequence>
<evidence type="ECO:0000256" key="5">
    <source>
        <dbReference type="RuleBase" id="RU364054"/>
    </source>
</evidence>